<reference evidence="3" key="1">
    <citation type="journal article" date="2021" name="BMC Genomics">
        <title>Chromosome-level genome assembly and manually-curated proteome of model necrotroph Parastagonospora nodorum Sn15 reveals a genome-wide trove of candidate effector homologs, and redundancy of virulence-related functions within an accessory chromosome.</title>
        <authorList>
            <person name="Bertazzoni S."/>
            <person name="Jones D.A.B."/>
            <person name="Phan H.T."/>
            <person name="Tan K.-C."/>
            <person name="Hane J.K."/>
        </authorList>
    </citation>
    <scope>NUCLEOTIDE SEQUENCE [LARGE SCALE GENOMIC DNA]</scope>
    <source>
        <strain evidence="3">SN15 / ATCC MYA-4574 / FGSC 10173)</strain>
    </source>
</reference>
<feature type="transmembrane region" description="Helical" evidence="1">
    <location>
        <begin position="36"/>
        <end position="57"/>
    </location>
</feature>
<name>A0A7U2F533_PHANO</name>
<keyword evidence="1" id="KW-0812">Transmembrane</keyword>
<sequence>RLYIAASWRLSIFMCEMVSSKECFLQMIETRVRCSVGWMLFASNLFLFPFASAFLCLEGGLRYITACMRDGMISSWPRMSTITIMSFLSYRDAIQLHGSH</sequence>
<dbReference type="Proteomes" id="UP000663193">
    <property type="component" value="Chromosome 8"/>
</dbReference>
<evidence type="ECO:0000313" key="2">
    <source>
        <dbReference type="EMBL" id="QRC98631.1"/>
    </source>
</evidence>
<proteinExistence type="predicted"/>
<dbReference type="EMBL" id="CP069030">
    <property type="protein sequence ID" value="QRC98631.1"/>
    <property type="molecule type" value="Genomic_DNA"/>
</dbReference>
<gene>
    <name evidence="2" type="ORF">JI435_412380</name>
</gene>
<feature type="non-terminal residue" evidence="2">
    <location>
        <position position="1"/>
    </location>
</feature>
<organism evidence="2 3">
    <name type="scientific">Phaeosphaeria nodorum (strain SN15 / ATCC MYA-4574 / FGSC 10173)</name>
    <name type="common">Glume blotch fungus</name>
    <name type="synonym">Parastagonospora nodorum</name>
    <dbReference type="NCBI Taxonomy" id="321614"/>
    <lineage>
        <taxon>Eukaryota</taxon>
        <taxon>Fungi</taxon>
        <taxon>Dikarya</taxon>
        <taxon>Ascomycota</taxon>
        <taxon>Pezizomycotina</taxon>
        <taxon>Dothideomycetes</taxon>
        <taxon>Pleosporomycetidae</taxon>
        <taxon>Pleosporales</taxon>
        <taxon>Pleosporineae</taxon>
        <taxon>Phaeosphaeriaceae</taxon>
        <taxon>Parastagonospora</taxon>
    </lineage>
</organism>
<accession>A0A7U2F533</accession>
<dbReference type="VEuPathDB" id="FungiDB:JI435_412380"/>
<keyword evidence="1" id="KW-1133">Transmembrane helix</keyword>
<dbReference type="AlphaFoldDB" id="A0A7U2F533"/>
<evidence type="ECO:0000313" key="3">
    <source>
        <dbReference type="Proteomes" id="UP000663193"/>
    </source>
</evidence>
<protein>
    <submittedName>
        <fullName evidence="2">Uncharacterized protein</fullName>
    </submittedName>
</protein>
<evidence type="ECO:0000256" key="1">
    <source>
        <dbReference type="SAM" id="Phobius"/>
    </source>
</evidence>
<dbReference type="OrthoDB" id="10525254at2759"/>
<keyword evidence="1" id="KW-0472">Membrane</keyword>
<keyword evidence="3" id="KW-1185">Reference proteome</keyword>